<dbReference type="Proteomes" id="UP000029622">
    <property type="component" value="Unassembled WGS sequence"/>
</dbReference>
<proteinExistence type="predicted"/>
<dbReference type="GO" id="GO:0032259">
    <property type="term" value="P:methylation"/>
    <property type="evidence" value="ECO:0007669"/>
    <property type="project" value="UniProtKB-KW"/>
</dbReference>
<keyword evidence="1" id="KW-0712">Selenocysteine</keyword>
<dbReference type="GO" id="GO:0050485">
    <property type="term" value="F:oxidoreductase activity, acting on X-H and Y-H to form an X-Y bond, with a disulfide as acceptor"/>
    <property type="evidence" value="ECO:0007669"/>
    <property type="project" value="InterPro"/>
</dbReference>
<protein>
    <submittedName>
        <fullName evidence="3">Beta-aspartate methyltransferase</fullName>
    </submittedName>
</protein>
<evidence type="ECO:0000313" key="3">
    <source>
        <dbReference type="EMBL" id="KGG80303.1"/>
    </source>
</evidence>
<dbReference type="AlphaFoldDB" id="A0A096BHR0"/>
<sequence length="349" mass="38202">MSKIRVVHYINQFFAGIGGEEKADYKPEVREGVVGPGMEFNKKFGEEAEIVATIICGDSYFNENIEEAKKTIIEMVKKYNPDLFIAGPAFNAGRYGVACGTITDAVNKELGIPVLTGMYPENPGADMFKKSVYIIETKNSAAGMRKAVKSMAALALKLAKGEKIGTPDEEGYIPRGIRKNYFAEKRGSERAVEMLIKKLKGEEFKTEYPMPDFDRVDPNPPVKDITKAKIALVTSGGIVPKGNPDHIESSSASKYGKYDISQFDDLTPETHETAHGGYDPVYANEDADRVLPVDVLRELEKEGKIGQLHRYFYTTTGNGTSVANAKAFAAEFAKELVADGVDAVILTST</sequence>
<keyword evidence="3" id="KW-0489">Methyltransferase</keyword>
<comment type="caution">
    <text evidence="3">The sequence shown here is derived from an EMBL/GenBank/DDBJ whole genome shotgun (WGS) entry which is preliminary data.</text>
</comment>
<dbReference type="GO" id="GO:0008168">
    <property type="term" value="F:methyltransferase activity"/>
    <property type="evidence" value="ECO:0007669"/>
    <property type="project" value="UniProtKB-KW"/>
</dbReference>
<evidence type="ECO:0000256" key="2">
    <source>
        <dbReference type="ARBA" id="ARBA00023002"/>
    </source>
</evidence>
<evidence type="ECO:0000256" key="1">
    <source>
        <dbReference type="ARBA" id="ARBA00022933"/>
    </source>
</evidence>
<dbReference type="Pfam" id="PF07355">
    <property type="entry name" value="GRDB"/>
    <property type="match status" value="1"/>
</dbReference>
<organism evidence="3 4">
    <name type="scientific">Caloranaerobacter azorensis H53214</name>
    <dbReference type="NCBI Taxonomy" id="1156417"/>
    <lineage>
        <taxon>Bacteria</taxon>
        <taxon>Bacillati</taxon>
        <taxon>Bacillota</taxon>
        <taxon>Tissierellia</taxon>
        <taxon>Tissierellales</taxon>
        <taxon>Thermohalobacteraceae</taxon>
        <taxon>Caloranaerobacter</taxon>
    </lineage>
</organism>
<reference evidence="3 4" key="1">
    <citation type="submission" date="2013-12" db="EMBL/GenBank/DDBJ databases">
        <title>Draft genome sequence of Caloranaerobacter sp. H53214.</title>
        <authorList>
            <person name="Jiang L.J."/>
            <person name="Shao Z.Z."/>
            <person name="Long M.N."/>
        </authorList>
    </citation>
    <scope>NUCLEOTIDE SEQUENCE [LARGE SCALE GENOMIC DNA]</scope>
    <source>
        <strain evidence="3 4">H53214</strain>
    </source>
</reference>
<dbReference type="NCBIfam" id="TIGR01918">
    <property type="entry name" value="various_sel_PB"/>
    <property type="match status" value="1"/>
</dbReference>
<accession>A0A096BHR0</accession>
<evidence type="ECO:0000313" key="4">
    <source>
        <dbReference type="Proteomes" id="UP000029622"/>
    </source>
</evidence>
<keyword evidence="2" id="KW-0560">Oxidoreductase</keyword>
<dbReference type="EMBL" id="AZTB01000031">
    <property type="protein sequence ID" value="KGG80303.1"/>
    <property type="molecule type" value="Genomic_DNA"/>
</dbReference>
<keyword evidence="3" id="KW-0808">Transferase</keyword>
<gene>
    <name evidence="3" type="ORF">Y919_07060</name>
</gene>
<name>A0A096BHR0_9FIRM</name>
<dbReference type="STRING" id="1156417.Y919_07060"/>
<dbReference type="InterPro" id="IPR010187">
    <property type="entry name" value="Various_sel_PB"/>
</dbReference>